<keyword evidence="1" id="KW-1133">Transmembrane helix</keyword>
<dbReference type="RefSeq" id="WP_344800106.1">
    <property type="nucleotide sequence ID" value="NZ_BAABBN010000012.1"/>
</dbReference>
<sequence>MDINDLRSISTVLMAVVFTGILLWAYSSKRKKPFDEAANLPFIDDDSSPSERKNQE</sequence>
<dbReference type="EMBL" id="BAABBN010000012">
    <property type="protein sequence ID" value="GAA3937254.1"/>
    <property type="molecule type" value="Genomic_DNA"/>
</dbReference>
<proteinExistence type="predicted"/>
<name>A0ABP7N509_9GAMM</name>
<gene>
    <name evidence="2" type="ORF">GCM10022277_37030</name>
</gene>
<accession>A0ABP7N509</accession>
<evidence type="ECO:0000313" key="3">
    <source>
        <dbReference type="Proteomes" id="UP001501565"/>
    </source>
</evidence>
<comment type="caution">
    <text evidence="2">The sequence shown here is derived from an EMBL/GenBank/DDBJ whole genome shotgun (WGS) entry which is preliminary data.</text>
</comment>
<dbReference type="Pfam" id="PF05545">
    <property type="entry name" value="FixQ"/>
    <property type="match status" value="1"/>
</dbReference>
<reference evidence="3" key="1">
    <citation type="journal article" date="2019" name="Int. J. Syst. Evol. Microbiol.">
        <title>The Global Catalogue of Microorganisms (GCM) 10K type strain sequencing project: providing services to taxonomists for standard genome sequencing and annotation.</title>
        <authorList>
            <consortium name="The Broad Institute Genomics Platform"/>
            <consortium name="The Broad Institute Genome Sequencing Center for Infectious Disease"/>
            <person name="Wu L."/>
            <person name="Ma J."/>
        </authorList>
    </citation>
    <scope>NUCLEOTIDE SEQUENCE [LARGE SCALE GENOMIC DNA]</scope>
    <source>
        <strain evidence="3">JCM 17551</strain>
    </source>
</reference>
<protein>
    <submittedName>
        <fullName evidence="2">CcoQ/FixQ family Cbb3-type cytochrome c oxidase assembly chaperone</fullName>
    </submittedName>
</protein>
<dbReference type="InterPro" id="IPR008621">
    <property type="entry name" value="Cbb3-typ_cyt_oxidase_comp"/>
</dbReference>
<dbReference type="CDD" id="cd01324">
    <property type="entry name" value="cbb3_Oxidase_CcoQ"/>
    <property type="match status" value="1"/>
</dbReference>
<keyword evidence="1" id="KW-0812">Transmembrane</keyword>
<keyword evidence="3" id="KW-1185">Reference proteome</keyword>
<organism evidence="2 3">
    <name type="scientific">Litoribacillus peritrichatus</name>
    <dbReference type="NCBI Taxonomy" id="718191"/>
    <lineage>
        <taxon>Bacteria</taxon>
        <taxon>Pseudomonadati</taxon>
        <taxon>Pseudomonadota</taxon>
        <taxon>Gammaproteobacteria</taxon>
        <taxon>Oceanospirillales</taxon>
        <taxon>Oceanospirillaceae</taxon>
        <taxon>Litoribacillus</taxon>
    </lineage>
</organism>
<keyword evidence="1" id="KW-0472">Membrane</keyword>
<evidence type="ECO:0000313" key="2">
    <source>
        <dbReference type="EMBL" id="GAA3937254.1"/>
    </source>
</evidence>
<feature type="transmembrane region" description="Helical" evidence="1">
    <location>
        <begin position="6"/>
        <end position="26"/>
    </location>
</feature>
<dbReference type="Proteomes" id="UP001501565">
    <property type="component" value="Unassembled WGS sequence"/>
</dbReference>
<evidence type="ECO:0000256" key="1">
    <source>
        <dbReference type="SAM" id="Phobius"/>
    </source>
</evidence>